<gene>
    <name evidence="1" type="ORF">SAMN05660299_02003</name>
</gene>
<evidence type="ECO:0000313" key="2">
    <source>
        <dbReference type="Proteomes" id="UP000199309"/>
    </source>
</evidence>
<name>A0A1G9Y8F5_9FIRM</name>
<evidence type="ECO:0000313" key="1">
    <source>
        <dbReference type="EMBL" id="SDN04693.1"/>
    </source>
</evidence>
<dbReference type="AlphaFoldDB" id="A0A1G9Y8F5"/>
<protein>
    <submittedName>
        <fullName evidence="1">Uncharacterized protein</fullName>
    </submittedName>
</protein>
<dbReference type="EMBL" id="FNHQ01000021">
    <property type="protein sequence ID" value="SDN04693.1"/>
    <property type="molecule type" value="Genomic_DNA"/>
</dbReference>
<reference evidence="1 2" key="1">
    <citation type="submission" date="2016-10" db="EMBL/GenBank/DDBJ databases">
        <authorList>
            <person name="de Groot N.N."/>
        </authorList>
    </citation>
    <scope>NUCLEOTIDE SEQUENCE [LARGE SCALE GENOMIC DNA]</scope>
    <source>
        <strain evidence="1 2">DSM 16981</strain>
    </source>
</reference>
<accession>A0A1G9Y8F5</accession>
<sequence length="46" mass="5255">MMPSSANTMRVLKSPVFIVRLPAQGIRLSFFRQKHRNDDGSVFCCI</sequence>
<organism evidence="1 2">
    <name type="scientific">Megasphaera paucivorans</name>
    <dbReference type="NCBI Taxonomy" id="349095"/>
    <lineage>
        <taxon>Bacteria</taxon>
        <taxon>Bacillati</taxon>
        <taxon>Bacillota</taxon>
        <taxon>Negativicutes</taxon>
        <taxon>Veillonellales</taxon>
        <taxon>Veillonellaceae</taxon>
        <taxon>Megasphaera</taxon>
    </lineage>
</organism>
<keyword evidence="2" id="KW-1185">Reference proteome</keyword>
<dbReference type="Proteomes" id="UP000199309">
    <property type="component" value="Unassembled WGS sequence"/>
</dbReference>
<dbReference type="STRING" id="349095.SAMN05660299_02003"/>
<proteinExistence type="predicted"/>